<keyword evidence="2" id="KW-1185">Reference proteome</keyword>
<name>A0A2H3KW11_9CHLR</name>
<gene>
    <name evidence="1" type="ORF">A9Q02_11475</name>
</gene>
<evidence type="ECO:0000313" key="1">
    <source>
        <dbReference type="EMBL" id="PDV99564.1"/>
    </source>
</evidence>
<reference evidence="1 2" key="1">
    <citation type="submission" date="2016-05" db="EMBL/GenBank/DDBJ databases">
        <authorList>
            <person name="Lavstsen T."/>
            <person name="Jespersen J.S."/>
        </authorList>
    </citation>
    <scope>NUCLEOTIDE SEQUENCE [LARGE SCALE GENOMIC DNA]</scope>
    <source>
        <strain evidence="1 2">B7-9</strain>
    </source>
</reference>
<dbReference type="AlphaFoldDB" id="A0A2H3KW11"/>
<protein>
    <submittedName>
        <fullName evidence="1">Uncharacterized protein</fullName>
    </submittedName>
</protein>
<dbReference type="Proteomes" id="UP000220922">
    <property type="component" value="Unassembled WGS sequence"/>
</dbReference>
<accession>A0A2H3KW11</accession>
<comment type="caution">
    <text evidence="1">The sequence shown here is derived from an EMBL/GenBank/DDBJ whole genome shotgun (WGS) entry which is preliminary data.</text>
</comment>
<sequence length="287" mass="31903">MRSLSRVRFQLMLVVVILFVTLFAAMPTHAAGSSELSAWHLRVDFPNEQLQVVYTHYILKSSNPVVIADLQQTDITNNCQIRGQLTFDPDGYAIFDGKTSIRCELPPPCQCAYAGGMREPLFWMGADVRLDTKKRSYPLVEAVRKGTRDFAFGLTPQGSQLRTNFWIYGDQYQTSPWAPNLYGNQFALGAGGSSITAIGQALTQAGVPVMEYVPDWEGFFAKLPADGVPSQFVQPGSMSWTAQRSLSNGPLRHPDELFIGYSPSTDQYFEGRLRHLEIDPPGCRPGI</sequence>
<proteinExistence type="predicted"/>
<dbReference type="EMBL" id="LYXE01000066">
    <property type="protein sequence ID" value="PDV99564.1"/>
    <property type="molecule type" value="Genomic_DNA"/>
</dbReference>
<evidence type="ECO:0000313" key="2">
    <source>
        <dbReference type="Proteomes" id="UP000220922"/>
    </source>
</evidence>
<dbReference type="RefSeq" id="WP_097651728.1">
    <property type="nucleotide sequence ID" value="NZ_LYXE01000066.1"/>
</dbReference>
<organism evidence="1 2">
    <name type="scientific">Candidatus Chloroploca asiatica</name>
    <dbReference type="NCBI Taxonomy" id="1506545"/>
    <lineage>
        <taxon>Bacteria</taxon>
        <taxon>Bacillati</taxon>
        <taxon>Chloroflexota</taxon>
        <taxon>Chloroflexia</taxon>
        <taxon>Chloroflexales</taxon>
        <taxon>Chloroflexineae</taxon>
        <taxon>Oscillochloridaceae</taxon>
        <taxon>Candidatus Chloroploca</taxon>
    </lineage>
</organism>